<evidence type="ECO:0000313" key="1">
    <source>
        <dbReference type="EMBL" id="KIJ15844.1"/>
    </source>
</evidence>
<proteinExistence type="predicted"/>
<gene>
    <name evidence="1" type="ORF">PAXINDRAFT_99217</name>
</gene>
<evidence type="ECO:0000313" key="2">
    <source>
        <dbReference type="Proteomes" id="UP000053647"/>
    </source>
</evidence>
<name>A0A0C9T080_PAXIN</name>
<dbReference type="EMBL" id="KN819335">
    <property type="protein sequence ID" value="KIJ15844.1"/>
    <property type="molecule type" value="Genomic_DNA"/>
</dbReference>
<dbReference type="Gene3D" id="3.30.70.100">
    <property type="match status" value="2"/>
</dbReference>
<dbReference type="HOGENOM" id="CLU_081631_3_2_1"/>
<dbReference type="Proteomes" id="UP000053647">
    <property type="component" value="Unassembled WGS sequence"/>
</dbReference>
<accession>A0A0C9T080</accession>
<reference evidence="1 2" key="1">
    <citation type="submission" date="2014-06" db="EMBL/GenBank/DDBJ databases">
        <authorList>
            <consortium name="DOE Joint Genome Institute"/>
            <person name="Kuo A."/>
            <person name="Kohler A."/>
            <person name="Nagy L.G."/>
            <person name="Floudas D."/>
            <person name="Copeland A."/>
            <person name="Barry K.W."/>
            <person name="Cichocki N."/>
            <person name="Veneault-Fourrey C."/>
            <person name="LaButti K."/>
            <person name="Lindquist E.A."/>
            <person name="Lipzen A."/>
            <person name="Lundell T."/>
            <person name="Morin E."/>
            <person name="Murat C."/>
            <person name="Sun H."/>
            <person name="Tunlid A."/>
            <person name="Henrissat B."/>
            <person name="Grigoriev I.V."/>
            <person name="Hibbett D.S."/>
            <person name="Martin F."/>
            <person name="Nordberg H.P."/>
            <person name="Cantor M.N."/>
            <person name="Hua S.X."/>
        </authorList>
    </citation>
    <scope>NUCLEOTIDE SEQUENCE [LARGE SCALE GENOMIC DNA]</scope>
    <source>
        <strain evidence="1 2">ATCC 200175</strain>
    </source>
</reference>
<dbReference type="AlphaFoldDB" id="A0A0C9T080"/>
<dbReference type="InterPro" id="IPR011008">
    <property type="entry name" value="Dimeric_a/b-barrel"/>
</dbReference>
<sequence length="214" mass="23196">MEGPPVTEIIRFTPKESYLASAHGALGDFFKILASTDGFISAYHGLQIEETESGGNGGFIVILWETLEHHQALQKDADKYSELRTAIDGAADNRSMLHVFPKVDPSSSFIADALEIAIITLKAGHTKGDIDEPMGVLLAQKTPGIVGSPTWGQVHEEKEKVALFVGWSSKEAHMNARNQPTEAISGAFGKIAPHMDGVDMKHVKLEKYSLDTAI</sequence>
<organism evidence="1 2">
    <name type="scientific">Paxillus involutus ATCC 200175</name>
    <dbReference type="NCBI Taxonomy" id="664439"/>
    <lineage>
        <taxon>Eukaryota</taxon>
        <taxon>Fungi</taxon>
        <taxon>Dikarya</taxon>
        <taxon>Basidiomycota</taxon>
        <taxon>Agaricomycotina</taxon>
        <taxon>Agaricomycetes</taxon>
        <taxon>Agaricomycetidae</taxon>
        <taxon>Boletales</taxon>
        <taxon>Paxilineae</taxon>
        <taxon>Paxillaceae</taxon>
        <taxon>Paxillus</taxon>
    </lineage>
</organism>
<reference evidence="2" key="2">
    <citation type="submission" date="2015-01" db="EMBL/GenBank/DDBJ databases">
        <title>Evolutionary Origins and Diversification of the Mycorrhizal Mutualists.</title>
        <authorList>
            <consortium name="DOE Joint Genome Institute"/>
            <consortium name="Mycorrhizal Genomics Consortium"/>
            <person name="Kohler A."/>
            <person name="Kuo A."/>
            <person name="Nagy L.G."/>
            <person name="Floudas D."/>
            <person name="Copeland A."/>
            <person name="Barry K.W."/>
            <person name="Cichocki N."/>
            <person name="Veneault-Fourrey C."/>
            <person name="LaButti K."/>
            <person name="Lindquist E.A."/>
            <person name="Lipzen A."/>
            <person name="Lundell T."/>
            <person name="Morin E."/>
            <person name="Murat C."/>
            <person name="Riley R."/>
            <person name="Ohm R."/>
            <person name="Sun H."/>
            <person name="Tunlid A."/>
            <person name="Henrissat B."/>
            <person name="Grigoriev I.V."/>
            <person name="Hibbett D.S."/>
            <person name="Martin F."/>
        </authorList>
    </citation>
    <scope>NUCLEOTIDE SEQUENCE [LARGE SCALE GENOMIC DNA]</scope>
    <source>
        <strain evidence="2">ATCC 200175</strain>
    </source>
</reference>
<protein>
    <submittedName>
        <fullName evidence="1">Unplaced genomic scaffold PAXINscaffold_13, whole genome shotgun sequence</fullName>
    </submittedName>
</protein>
<dbReference type="OrthoDB" id="3830579at2759"/>
<keyword evidence="2" id="KW-1185">Reference proteome</keyword>
<dbReference type="SUPFAM" id="SSF54909">
    <property type="entry name" value="Dimeric alpha+beta barrel"/>
    <property type="match status" value="1"/>
</dbReference>